<evidence type="ECO:0000256" key="1">
    <source>
        <dbReference type="SAM" id="Phobius"/>
    </source>
</evidence>
<feature type="transmembrane region" description="Helical" evidence="1">
    <location>
        <begin position="27"/>
        <end position="49"/>
    </location>
</feature>
<gene>
    <name evidence="2" type="ORF">IGS68_22860</name>
</gene>
<dbReference type="Proteomes" id="UP000595197">
    <property type="component" value="Chromosome"/>
</dbReference>
<dbReference type="Pfam" id="PF04224">
    <property type="entry name" value="DUF417"/>
    <property type="match status" value="2"/>
</dbReference>
<proteinExistence type="predicted"/>
<dbReference type="InterPro" id="IPR007339">
    <property type="entry name" value="RclC-like"/>
</dbReference>
<dbReference type="RefSeq" id="WP_201074246.1">
    <property type="nucleotide sequence ID" value="NZ_CP067420.1"/>
</dbReference>
<dbReference type="EMBL" id="CP067420">
    <property type="protein sequence ID" value="QQP88823.1"/>
    <property type="molecule type" value="Genomic_DNA"/>
</dbReference>
<reference evidence="2" key="1">
    <citation type="submission" date="2021-02" db="EMBL/GenBank/DDBJ databases">
        <title>Skermanella TT6 skin isolate.</title>
        <authorList>
            <person name="Lee K."/>
            <person name="Ganzorig M."/>
        </authorList>
    </citation>
    <scope>NUCLEOTIDE SEQUENCE</scope>
    <source>
        <strain evidence="2">TT6</strain>
    </source>
</reference>
<evidence type="ECO:0000313" key="3">
    <source>
        <dbReference type="Proteomes" id="UP000595197"/>
    </source>
</evidence>
<feature type="transmembrane region" description="Helical" evidence="1">
    <location>
        <begin position="140"/>
        <end position="160"/>
    </location>
</feature>
<name>A0ABX7B3Y0_9PROT</name>
<evidence type="ECO:0000313" key="2">
    <source>
        <dbReference type="EMBL" id="QQP88823.1"/>
    </source>
</evidence>
<organism evidence="2 3">
    <name type="scientific">Skermanella cutis</name>
    <dbReference type="NCBI Taxonomy" id="2775420"/>
    <lineage>
        <taxon>Bacteria</taxon>
        <taxon>Pseudomonadati</taxon>
        <taxon>Pseudomonadota</taxon>
        <taxon>Alphaproteobacteria</taxon>
        <taxon>Rhodospirillales</taxon>
        <taxon>Azospirillaceae</taxon>
        <taxon>Skermanella</taxon>
    </lineage>
</organism>
<keyword evidence="1" id="KW-0812">Transmembrane</keyword>
<keyword evidence="1" id="KW-1133">Transmembrane helix</keyword>
<dbReference type="PANTHER" id="PTHR40106">
    <property type="entry name" value="INNER MEMBRANE PROTEIN RCLC"/>
    <property type="match status" value="1"/>
</dbReference>
<feature type="transmembrane region" description="Helical" evidence="1">
    <location>
        <begin position="69"/>
        <end position="96"/>
    </location>
</feature>
<keyword evidence="1" id="KW-0472">Membrane</keyword>
<sequence>MMNNPVRSAVGAAAYLSRTELPSRFTFTGRVVSLAGIVLPLFLIGILKFTQIEIDALKPLISGTPWLAWLYPAFGEAGAAYLLGVVELITAILLVASPWSARAGVVGGALGALTFAVTVSTMFALPIWEESLGSFPWLNATGQFLIKDVALLGVSLLVLGESLTRLMRNRAQA</sequence>
<accession>A0ABX7B3Y0</accession>
<protein>
    <submittedName>
        <fullName evidence="2">DUF417 family protein</fullName>
    </submittedName>
</protein>
<keyword evidence="3" id="KW-1185">Reference proteome</keyword>
<feature type="transmembrane region" description="Helical" evidence="1">
    <location>
        <begin position="103"/>
        <end position="128"/>
    </location>
</feature>
<dbReference type="PANTHER" id="PTHR40106:SF1">
    <property type="entry name" value="INNER MEMBRANE PROTEIN RCLC"/>
    <property type="match status" value="1"/>
</dbReference>